<keyword evidence="2" id="KW-1185">Reference proteome</keyword>
<evidence type="ECO:0000313" key="1">
    <source>
        <dbReference type="EMBL" id="GKV17056.1"/>
    </source>
</evidence>
<reference evidence="1 2" key="1">
    <citation type="journal article" date="2021" name="Commun. Biol.">
        <title>The genome of Shorea leprosula (Dipterocarpaceae) highlights the ecological relevance of drought in aseasonal tropical rainforests.</title>
        <authorList>
            <person name="Ng K.K.S."/>
            <person name="Kobayashi M.J."/>
            <person name="Fawcett J.A."/>
            <person name="Hatakeyama M."/>
            <person name="Paape T."/>
            <person name="Ng C.H."/>
            <person name="Ang C.C."/>
            <person name="Tnah L.H."/>
            <person name="Lee C.T."/>
            <person name="Nishiyama T."/>
            <person name="Sese J."/>
            <person name="O'Brien M.J."/>
            <person name="Copetti D."/>
            <person name="Mohd Noor M.I."/>
            <person name="Ong R.C."/>
            <person name="Putra M."/>
            <person name="Sireger I.Z."/>
            <person name="Indrioko S."/>
            <person name="Kosugi Y."/>
            <person name="Izuno A."/>
            <person name="Isagi Y."/>
            <person name="Lee S.L."/>
            <person name="Shimizu K.K."/>
        </authorList>
    </citation>
    <scope>NUCLEOTIDE SEQUENCE [LARGE SCALE GENOMIC DNA]</scope>
    <source>
        <strain evidence="1">214</strain>
    </source>
</reference>
<dbReference type="AlphaFoldDB" id="A0AAV5JXF3"/>
<evidence type="ECO:0000313" key="2">
    <source>
        <dbReference type="Proteomes" id="UP001054252"/>
    </source>
</evidence>
<dbReference type="EMBL" id="BPVZ01000047">
    <property type="protein sequence ID" value="GKV17056.1"/>
    <property type="molecule type" value="Genomic_DNA"/>
</dbReference>
<sequence length="138" mass="15287">MRRSLTSRSSSSSFNTGFSYSTIAVDPTAGGRGVSPDFYSANANCMFASFDKRPLMSMVVKFLEGKMDDVNDCDFSNPQGPTKVENSQTPNGCSCSYDFSTNSIYLIWSKVMIWGKRRHKTHAAMCLLDQTSFLPSKC</sequence>
<gene>
    <name evidence="1" type="ORF">SLEP1_g27609</name>
</gene>
<dbReference type="Proteomes" id="UP001054252">
    <property type="component" value="Unassembled WGS sequence"/>
</dbReference>
<name>A0AAV5JXF3_9ROSI</name>
<comment type="caution">
    <text evidence="1">The sequence shown here is derived from an EMBL/GenBank/DDBJ whole genome shotgun (WGS) entry which is preliminary data.</text>
</comment>
<accession>A0AAV5JXF3</accession>
<proteinExistence type="predicted"/>
<protein>
    <submittedName>
        <fullName evidence="1">Uncharacterized protein</fullName>
    </submittedName>
</protein>
<organism evidence="1 2">
    <name type="scientific">Rubroshorea leprosula</name>
    <dbReference type="NCBI Taxonomy" id="152421"/>
    <lineage>
        <taxon>Eukaryota</taxon>
        <taxon>Viridiplantae</taxon>
        <taxon>Streptophyta</taxon>
        <taxon>Embryophyta</taxon>
        <taxon>Tracheophyta</taxon>
        <taxon>Spermatophyta</taxon>
        <taxon>Magnoliopsida</taxon>
        <taxon>eudicotyledons</taxon>
        <taxon>Gunneridae</taxon>
        <taxon>Pentapetalae</taxon>
        <taxon>rosids</taxon>
        <taxon>malvids</taxon>
        <taxon>Malvales</taxon>
        <taxon>Dipterocarpaceae</taxon>
        <taxon>Rubroshorea</taxon>
    </lineage>
</organism>